<dbReference type="InParanoid" id="A0A395JNB7"/>
<protein>
    <submittedName>
        <fullName evidence="1">Uncharacterized protein</fullName>
    </submittedName>
</protein>
<evidence type="ECO:0000313" key="2">
    <source>
        <dbReference type="Proteomes" id="UP000253083"/>
    </source>
</evidence>
<dbReference type="AlphaFoldDB" id="A0A395JNB7"/>
<gene>
    <name evidence="1" type="ORF">DFR28_104325</name>
</gene>
<proteinExistence type="predicted"/>
<keyword evidence="2" id="KW-1185">Reference proteome</keyword>
<dbReference type="Proteomes" id="UP000253083">
    <property type="component" value="Unassembled WGS sequence"/>
</dbReference>
<dbReference type="RefSeq" id="WP_113955250.1">
    <property type="nucleotide sequence ID" value="NZ_QNRT01000004.1"/>
</dbReference>
<evidence type="ECO:0000313" key="1">
    <source>
        <dbReference type="EMBL" id="RBP49394.1"/>
    </source>
</evidence>
<sequence length="126" mass="15274">MSYPNIKEVSQFFVALEKYWSVVPTKTDDGIEYLLSNSNRSVRVKWYKKTPEEFWFSMHEGDRCDLVDWTEMLDSEKKEDLFEYLKLVASRYLEKKTRITKKWLFFGAKKLQYLEGNKWHDLRSPI</sequence>
<dbReference type="EMBL" id="QNRT01000004">
    <property type="protein sequence ID" value="RBP49394.1"/>
    <property type="molecule type" value="Genomic_DNA"/>
</dbReference>
<comment type="caution">
    <text evidence="1">The sequence shown here is derived from an EMBL/GenBank/DDBJ whole genome shotgun (WGS) entry which is preliminary data.</text>
</comment>
<accession>A0A395JNB7</accession>
<organism evidence="1 2">
    <name type="scientific">Arenicella xantha</name>
    <dbReference type="NCBI Taxonomy" id="644221"/>
    <lineage>
        <taxon>Bacteria</taxon>
        <taxon>Pseudomonadati</taxon>
        <taxon>Pseudomonadota</taxon>
        <taxon>Gammaproteobacteria</taxon>
        <taxon>Arenicellales</taxon>
        <taxon>Arenicellaceae</taxon>
        <taxon>Arenicella</taxon>
    </lineage>
</organism>
<reference evidence="1 2" key="1">
    <citation type="submission" date="2018-06" db="EMBL/GenBank/DDBJ databases">
        <title>Genomic Encyclopedia of Type Strains, Phase IV (KMG-IV): sequencing the most valuable type-strain genomes for metagenomic binning, comparative biology and taxonomic classification.</title>
        <authorList>
            <person name="Goeker M."/>
        </authorList>
    </citation>
    <scope>NUCLEOTIDE SEQUENCE [LARGE SCALE GENOMIC DNA]</scope>
    <source>
        <strain evidence="1 2">DSM 24032</strain>
    </source>
</reference>
<name>A0A395JNB7_9GAMM</name>